<keyword evidence="3" id="KW-1185">Reference proteome</keyword>
<evidence type="ECO:0000313" key="2">
    <source>
        <dbReference type="EnsemblMetazoa" id="MESCA000227-PA"/>
    </source>
</evidence>
<sequence>MEVVNYFSNLRTVIYILFLILPRFNSLLSLLSLLTGNRLELRGLVNWYLGGIDRFRRISLISVWELSLLFNEDED</sequence>
<organism evidence="2 3">
    <name type="scientific">Megaselia scalaris</name>
    <name type="common">Humpbacked fly</name>
    <name type="synonym">Phora scalaris</name>
    <dbReference type="NCBI Taxonomy" id="36166"/>
    <lineage>
        <taxon>Eukaryota</taxon>
        <taxon>Metazoa</taxon>
        <taxon>Ecdysozoa</taxon>
        <taxon>Arthropoda</taxon>
        <taxon>Hexapoda</taxon>
        <taxon>Insecta</taxon>
        <taxon>Pterygota</taxon>
        <taxon>Neoptera</taxon>
        <taxon>Endopterygota</taxon>
        <taxon>Diptera</taxon>
        <taxon>Brachycera</taxon>
        <taxon>Muscomorpha</taxon>
        <taxon>Platypezoidea</taxon>
        <taxon>Phoridae</taxon>
        <taxon>Megaseliini</taxon>
        <taxon>Megaselia</taxon>
    </lineage>
</organism>
<proteinExistence type="predicted"/>
<protein>
    <submittedName>
        <fullName evidence="2">Uncharacterized protein</fullName>
    </submittedName>
</protein>
<accession>T1GAH0</accession>
<dbReference type="HOGENOM" id="CLU_2673946_0_0_1"/>
<reference evidence="3" key="1">
    <citation type="submission" date="2013-02" db="EMBL/GenBank/DDBJ databases">
        <authorList>
            <person name="Hughes D."/>
        </authorList>
    </citation>
    <scope>NUCLEOTIDE SEQUENCE</scope>
    <source>
        <strain>Durham</strain>
        <strain evidence="3">NC isolate 2 -- Noor lab</strain>
    </source>
</reference>
<keyword evidence="1" id="KW-0812">Transmembrane</keyword>
<dbReference type="AlphaFoldDB" id="T1GAH0"/>
<dbReference type="EnsemblMetazoa" id="MESCA000227-RA">
    <property type="protein sequence ID" value="MESCA000227-PA"/>
    <property type="gene ID" value="MESCA000227"/>
</dbReference>
<dbReference type="Proteomes" id="UP000015102">
    <property type="component" value="Unassembled WGS sequence"/>
</dbReference>
<keyword evidence="1" id="KW-1133">Transmembrane helix</keyword>
<keyword evidence="1" id="KW-0472">Membrane</keyword>
<evidence type="ECO:0000256" key="1">
    <source>
        <dbReference type="SAM" id="Phobius"/>
    </source>
</evidence>
<evidence type="ECO:0000313" key="3">
    <source>
        <dbReference type="Proteomes" id="UP000015102"/>
    </source>
</evidence>
<dbReference type="EMBL" id="CAQQ02031463">
    <property type="status" value="NOT_ANNOTATED_CDS"/>
    <property type="molecule type" value="Genomic_DNA"/>
</dbReference>
<feature type="transmembrane region" description="Helical" evidence="1">
    <location>
        <begin position="12"/>
        <end position="34"/>
    </location>
</feature>
<reference evidence="2" key="2">
    <citation type="submission" date="2015-06" db="UniProtKB">
        <authorList>
            <consortium name="EnsemblMetazoa"/>
        </authorList>
    </citation>
    <scope>IDENTIFICATION</scope>
</reference>
<dbReference type="EMBL" id="CAQQ02031462">
    <property type="status" value="NOT_ANNOTATED_CDS"/>
    <property type="molecule type" value="Genomic_DNA"/>
</dbReference>
<name>T1GAH0_MEGSC</name>